<dbReference type="Proteomes" id="UP000429607">
    <property type="component" value="Unassembled WGS sequence"/>
</dbReference>
<evidence type="ECO:0000313" key="3">
    <source>
        <dbReference type="EMBL" id="KAE9353539.1"/>
    </source>
</evidence>
<proteinExistence type="predicted"/>
<sequence>MPQFFHLVHSQQPSLSLVAAASVSIPGLHLCAAFSTTKLCLLQRPWEAQWHHRGCGDCDDVRGSANR</sequence>
<dbReference type="Proteomes" id="UP000435112">
    <property type="component" value="Unassembled WGS sequence"/>
</dbReference>
<organism evidence="2 4">
    <name type="scientific">Phytophthora rubi</name>
    <dbReference type="NCBI Taxonomy" id="129364"/>
    <lineage>
        <taxon>Eukaryota</taxon>
        <taxon>Sar</taxon>
        <taxon>Stramenopiles</taxon>
        <taxon>Oomycota</taxon>
        <taxon>Peronosporomycetes</taxon>
        <taxon>Peronosporales</taxon>
        <taxon>Peronosporaceae</taxon>
        <taxon>Phytophthora</taxon>
    </lineage>
</organism>
<evidence type="ECO:0000313" key="2">
    <source>
        <dbReference type="EMBL" id="KAE9014702.1"/>
    </source>
</evidence>
<evidence type="ECO:0000313" key="6">
    <source>
        <dbReference type="Proteomes" id="UP000435112"/>
    </source>
</evidence>
<reference evidence="4 6" key="1">
    <citation type="submission" date="2018-09" db="EMBL/GenBank/DDBJ databases">
        <title>Genomic investigation of the strawberry pathogen Phytophthora fragariae indicates pathogenicity is determined by transcriptional variation in three key races.</title>
        <authorList>
            <person name="Adams T.M."/>
            <person name="Armitage A.D."/>
            <person name="Sobczyk M.K."/>
            <person name="Bates H.J."/>
            <person name="Dunwell J.M."/>
            <person name="Nellist C.F."/>
            <person name="Harrison R.J."/>
        </authorList>
    </citation>
    <scope>NUCLEOTIDE SEQUENCE [LARGE SCALE GENOMIC DNA]</scope>
    <source>
        <strain evidence="2 4">SCRP249</strain>
        <strain evidence="1 6">SCRP324</strain>
        <strain evidence="3 5">SCRP333</strain>
    </source>
</reference>
<dbReference type="AlphaFoldDB" id="A0A6A3L515"/>
<keyword evidence="5" id="KW-1185">Reference proteome</keyword>
<comment type="caution">
    <text evidence="2">The sequence shown here is derived from an EMBL/GenBank/DDBJ whole genome shotgun (WGS) entry which is preliminary data.</text>
</comment>
<gene>
    <name evidence="2" type="ORF">PR001_g15072</name>
    <name evidence="1" type="ORF">PR002_g15568</name>
    <name evidence="3" type="ORF">PR003_g3821</name>
</gene>
<accession>A0A6A3L515</accession>
<dbReference type="EMBL" id="QXFU01001141">
    <property type="protein sequence ID" value="KAE9009611.1"/>
    <property type="molecule type" value="Genomic_DNA"/>
</dbReference>
<evidence type="ECO:0000313" key="4">
    <source>
        <dbReference type="Proteomes" id="UP000429607"/>
    </source>
</evidence>
<dbReference type="EMBL" id="QXFV01001117">
    <property type="protein sequence ID" value="KAE9014702.1"/>
    <property type="molecule type" value="Genomic_DNA"/>
</dbReference>
<name>A0A6A3L515_9STRA</name>
<dbReference type="EMBL" id="QXFT01000137">
    <property type="protein sequence ID" value="KAE9353539.1"/>
    <property type="molecule type" value="Genomic_DNA"/>
</dbReference>
<dbReference type="Proteomes" id="UP000434957">
    <property type="component" value="Unassembled WGS sequence"/>
</dbReference>
<evidence type="ECO:0000313" key="5">
    <source>
        <dbReference type="Proteomes" id="UP000434957"/>
    </source>
</evidence>
<protein>
    <submittedName>
        <fullName evidence="2">Uncharacterized protein</fullName>
    </submittedName>
</protein>
<evidence type="ECO:0000313" key="1">
    <source>
        <dbReference type="EMBL" id="KAE9009611.1"/>
    </source>
</evidence>